<evidence type="ECO:0000313" key="2">
    <source>
        <dbReference type="Proteomes" id="UP000774326"/>
    </source>
</evidence>
<keyword evidence="2" id="KW-1185">Reference proteome</keyword>
<name>A0A9P8TLQ8_WICPI</name>
<organism evidence="1 2">
    <name type="scientific">Wickerhamomyces pijperi</name>
    <name type="common">Yeast</name>
    <name type="synonym">Pichia pijperi</name>
    <dbReference type="NCBI Taxonomy" id="599730"/>
    <lineage>
        <taxon>Eukaryota</taxon>
        <taxon>Fungi</taxon>
        <taxon>Dikarya</taxon>
        <taxon>Ascomycota</taxon>
        <taxon>Saccharomycotina</taxon>
        <taxon>Saccharomycetes</taxon>
        <taxon>Phaffomycetales</taxon>
        <taxon>Wickerhamomycetaceae</taxon>
        <taxon>Wickerhamomyces</taxon>
    </lineage>
</organism>
<reference evidence="1" key="1">
    <citation type="journal article" date="2021" name="Open Biol.">
        <title>Shared evolutionary footprints suggest mitochondrial oxidative damage underlies multiple complex I losses in fungi.</title>
        <authorList>
            <person name="Schikora-Tamarit M.A."/>
            <person name="Marcet-Houben M."/>
            <person name="Nosek J."/>
            <person name="Gabaldon T."/>
        </authorList>
    </citation>
    <scope>NUCLEOTIDE SEQUENCE</scope>
    <source>
        <strain evidence="1">CBS2887</strain>
    </source>
</reference>
<dbReference type="Proteomes" id="UP000774326">
    <property type="component" value="Unassembled WGS sequence"/>
</dbReference>
<protein>
    <submittedName>
        <fullName evidence="1">Uncharacterized protein</fullName>
    </submittedName>
</protein>
<accession>A0A9P8TLQ8</accession>
<proteinExistence type="predicted"/>
<gene>
    <name evidence="1" type="ORF">WICPIJ_006095</name>
</gene>
<reference evidence="1" key="2">
    <citation type="submission" date="2021-01" db="EMBL/GenBank/DDBJ databases">
        <authorList>
            <person name="Schikora-Tamarit M.A."/>
        </authorList>
    </citation>
    <scope>NUCLEOTIDE SEQUENCE</scope>
    <source>
        <strain evidence="1">CBS2887</strain>
    </source>
</reference>
<dbReference type="AlphaFoldDB" id="A0A9P8TLQ8"/>
<dbReference type="OrthoDB" id="10376977at2759"/>
<evidence type="ECO:0000313" key="1">
    <source>
        <dbReference type="EMBL" id="KAH3682941.1"/>
    </source>
</evidence>
<dbReference type="EMBL" id="JAEUBG010003327">
    <property type="protein sequence ID" value="KAH3682941.1"/>
    <property type="molecule type" value="Genomic_DNA"/>
</dbReference>
<sequence length="77" mass="8465">MWSLDNLIKGGRRWYKDCGISSFNLPVNKSAKLTSSKEVKVDKTSPKALEASIPIVLPEKSNFLIVLVEALAVNSSM</sequence>
<comment type="caution">
    <text evidence="1">The sequence shown here is derived from an EMBL/GenBank/DDBJ whole genome shotgun (WGS) entry which is preliminary data.</text>
</comment>